<proteinExistence type="predicted"/>
<feature type="transmembrane region" description="Helical" evidence="1">
    <location>
        <begin position="260"/>
        <end position="293"/>
    </location>
</feature>
<reference evidence="2 3" key="1">
    <citation type="journal article" date="2018" name="IMA Fungus">
        <title>IMA Genome-F 9: Draft genome sequence of Annulohypoxylon stygium, Aspergillus mulundensis, Berkeleyomyces basicola (syn. Thielaviopsis basicola), Ceratocystis smalleyi, two Cercospora beticola strains, Coleophoma cylindrospora, Fusarium fracticaudum, Phialophora cf. hyalina, and Morchella septimelata.</title>
        <authorList>
            <person name="Wingfield B.D."/>
            <person name="Bills G.F."/>
            <person name="Dong Y."/>
            <person name="Huang W."/>
            <person name="Nel W.J."/>
            <person name="Swalarsk-Parry B.S."/>
            <person name="Vaghefi N."/>
            <person name="Wilken P.M."/>
            <person name="An Z."/>
            <person name="de Beer Z.W."/>
            <person name="De Vos L."/>
            <person name="Chen L."/>
            <person name="Duong T.A."/>
            <person name="Gao Y."/>
            <person name="Hammerbacher A."/>
            <person name="Kikkert J.R."/>
            <person name="Li Y."/>
            <person name="Li H."/>
            <person name="Li K."/>
            <person name="Li Q."/>
            <person name="Liu X."/>
            <person name="Ma X."/>
            <person name="Naidoo K."/>
            <person name="Pethybridge S.J."/>
            <person name="Sun J."/>
            <person name="Steenkamp E.T."/>
            <person name="van der Nest M.A."/>
            <person name="van Wyk S."/>
            <person name="Wingfield M.J."/>
            <person name="Xiong C."/>
            <person name="Yue Q."/>
            <person name="Zhang X."/>
        </authorList>
    </citation>
    <scope>NUCLEOTIDE SEQUENCE [LARGE SCALE GENOMIC DNA]</scope>
    <source>
        <strain evidence="2 3">DSM 5745</strain>
    </source>
</reference>
<sequence>MPVLSPIAHWGPFKLDALGIITTLGAESVRNAVGRMVFSPLAEYLPIMAPQVIADNSIATPIPGFRLYNISDGIFATHLAAWFTRWLLAQELNWSTTAFTLTIADPATERPIHQEPLRKHLRFLRVPDGHIAALQTYLNYLPERQTAASVALHVLLAILPILLGDWYGVAASLALTSTVITRVAILSSMRTAIHTQTRAAQTDNSNQATARLFVILPNGRAATIVTTRGIADNCLLAEPWAQNKQQEQEQQHTALRTINSAAFCILVVSLGMACLVMQLVIVTVMLLGTAMLVSRIGCDETRVAGRLRFDRAPELESDKDTRTWAYVRLDLSEDEERTMLAWGLFPPLSKVSWWNRYRHFENRATMTDMGIRDHRDLDADESLYRAIPGLSRARAGPIEATVWLVRPQRRELLGNVYE</sequence>
<name>A0A3D8R4G2_9EURO</name>
<keyword evidence="1" id="KW-0812">Transmembrane</keyword>
<keyword evidence="1" id="KW-0472">Membrane</keyword>
<protein>
    <submittedName>
        <fullName evidence="2">Uncharacterized protein</fullName>
    </submittedName>
</protein>
<comment type="caution">
    <text evidence="2">The sequence shown here is derived from an EMBL/GenBank/DDBJ whole genome shotgun (WGS) entry which is preliminary data.</text>
</comment>
<keyword evidence="3" id="KW-1185">Reference proteome</keyword>
<gene>
    <name evidence="2" type="ORF">DSM5745_08620</name>
</gene>
<organism evidence="2 3">
    <name type="scientific">Aspergillus mulundensis</name>
    <dbReference type="NCBI Taxonomy" id="1810919"/>
    <lineage>
        <taxon>Eukaryota</taxon>
        <taxon>Fungi</taxon>
        <taxon>Dikarya</taxon>
        <taxon>Ascomycota</taxon>
        <taxon>Pezizomycotina</taxon>
        <taxon>Eurotiomycetes</taxon>
        <taxon>Eurotiomycetidae</taxon>
        <taxon>Eurotiales</taxon>
        <taxon>Aspergillaceae</taxon>
        <taxon>Aspergillus</taxon>
        <taxon>Aspergillus subgen. Nidulantes</taxon>
    </lineage>
</organism>
<keyword evidence="1" id="KW-1133">Transmembrane helix</keyword>
<feature type="transmembrane region" description="Helical" evidence="1">
    <location>
        <begin position="169"/>
        <end position="189"/>
    </location>
</feature>
<dbReference type="OrthoDB" id="5422688at2759"/>
<dbReference type="EMBL" id="PVWQ01000011">
    <property type="protein sequence ID" value="RDW68860.1"/>
    <property type="molecule type" value="Genomic_DNA"/>
</dbReference>
<evidence type="ECO:0000313" key="2">
    <source>
        <dbReference type="EMBL" id="RDW68860.1"/>
    </source>
</evidence>
<dbReference type="GeneID" id="38118990"/>
<accession>A0A3D8R4G2</accession>
<dbReference type="RefSeq" id="XP_026600649.1">
    <property type="nucleotide sequence ID" value="XM_026750636.1"/>
</dbReference>
<dbReference type="Proteomes" id="UP000256690">
    <property type="component" value="Unassembled WGS sequence"/>
</dbReference>
<dbReference type="AlphaFoldDB" id="A0A3D8R4G2"/>
<evidence type="ECO:0000313" key="3">
    <source>
        <dbReference type="Proteomes" id="UP000256690"/>
    </source>
</evidence>
<evidence type="ECO:0000256" key="1">
    <source>
        <dbReference type="SAM" id="Phobius"/>
    </source>
</evidence>